<dbReference type="Gene3D" id="3.40.50.11210">
    <property type="entry name" value="Rap/Ran-GAP"/>
    <property type="match status" value="2"/>
</dbReference>
<dbReference type="Pfam" id="PF02145">
    <property type="entry name" value="Rap_GAP"/>
    <property type="match status" value="2"/>
</dbReference>
<dbReference type="GO" id="GO:0005096">
    <property type="term" value="F:GTPase activator activity"/>
    <property type="evidence" value="ECO:0007669"/>
    <property type="project" value="UniProtKB-KW"/>
</dbReference>
<keyword evidence="4" id="KW-1185">Reference proteome</keyword>
<evidence type="ECO:0000256" key="1">
    <source>
        <dbReference type="ARBA" id="ARBA00022468"/>
    </source>
</evidence>
<proteinExistence type="predicted"/>
<name>A0A8K0PBX9_LADFU</name>
<dbReference type="PANTHER" id="PTHR15711:SF32">
    <property type="entry name" value="RAP GTPASE ACTIVATING PROTEIN 1, ISOFORM H"/>
    <property type="match status" value="1"/>
</dbReference>
<dbReference type="InterPro" id="IPR000331">
    <property type="entry name" value="Rap/Ran_GAP_dom"/>
</dbReference>
<dbReference type="AlphaFoldDB" id="A0A8K0PBX9"/>
<dbReference type="InterPro" id="IPR050989">
    <property type="entry name" value="Rap1_Ran_GAP"/>
</dbReference>
<comment type="caution">
    <text evidence="3">The sequence shown here is derived from an EMBL/GenBank/DDBJ whole genome shotgun (WGS) entry which is preliminary data.</text>
</comment>
<dbReference type="GO" id="GO:0051056">
    <property type="term" value="P:regulation of small GTPase mediated signal transduction"/>
    <property type="evidence" value="ECO:0007669"/>
    <property type="project" value="InterPro"/>
</dbReference>
<gene>
    <name evidence="3" type="ORF">J437_LFUL018513</name>
</gene>
<sequence>MWGEEGFGTLALLNKRYRGGLDTQHGQTGEEAVYEVFKDREIMFHVSTLLPYTDNDPQQLQRKRHIDFQNSTAMRMVVEFGKSGKKGPLKLNTVQHNFSFVTRRVHRTYDTVALVGETEVRWRFPLDTAHYGAGGERLLDSNRERSALRSPTWTLREDSGVSSAVHLTSRPGGNDIVAVVFQESNTPFTPDMIASHFLHAFIVVQVVDPCSQNT</sequence>
<dbReference type="PANTHER" id="PTHR15711">
    <property type="entry name" value="RAP GTPASE-ACTIVATING PROTEIN"/>
    <property type="match status" value="1"/>
</dbReference>
<evidence type="ECO:0000313" key="4">
    <source>
        <dbReference type="Proteomes" id="UP000792457"/>
    </source>
</evidence>
<accession>A0A8K0PBX9</accession>
<organism evidence="3 4">
    <name type="scientific">Ladona fulva</name>
    <name type="common">Scarce chaser dragonfly</name>
    <name type="synonym">Libellula fulva</name>
    <dbReference type="NCBI Taxonomy" id="123851"/>
    <lineage>
        <taxon>Eukaryota</taxon>
        <taxon>Metazoa</taxon>
        <taxon>Ecdysozoa</taxon>
        <taxon>Arthropoda</taxon>
        <taxon>Hexapoda</taxon>
        <taxon>Insecta</taxon>
        <taxon>Pterygota</taxon>
        <taxon>Palaeoptera</taxon>
        <taxon>Odonata</taxon>
        <taxon>Epiprocta</taxon>
        <taxon>Anisoptera</taxon>
        <taxon>Libelluloidea</taxon>
        <taxon>Libellulidae</taxon>
        <taxon>Ladona</taxon>
    </lineage>
</organism>
<dbReference type="GO" id="GO:0005737">
    <property type="term" value="C:cytoplasm"/>
    <property type="evidence" value="ECO:0007669"/>
    <property type="project" value="TreeGrafter"/>
</dbReference>
<dbReference type="Proteomes" id="UP000792457">
    <property type="component" value="Unassembled WGS sequence"/>
</dbReference>
<feature type="domain" description="Rap-GAP" evidence="2">
    <location>
        <begin position="1"/>
        <end position="214"/>
    </location>
</feature>
<keyword evidence="1" id="KW-0343">GTPase activation</keyword>
<evidence type="ECO:0000259" key="2">
    <source>
        <dbReference type="PROSITE" id="PS50085"/>
    </source>
</evidence>
<protein>
    <recommendedName>
        <fullName evidence="2">Rap-GAP domain-containing protein</fullName>
    </recommendedName>
</protein>
<dbReference type="OrthoDB" id="2499658at2759"/>
<dbReference type="SUPFAM" id="SSF111347">
    <property type="entry name" value="Rap/Ran-GAP"/>
    <property type="match status" value="2"/>
</dbReference>
<feature type="non-terminal residue" evidence="3">
    <location>
        <position position="1"/>
    </location>
</feature>
<evidence type="ECO:0000313" key="3">
    <source>
        <dbReference type="EMBL" id="KAG8239268.1"/>
    </source>
</evidence>
<reference evidence="3" key="2">
    <citation type="submission" date="2017-10" db="EMBL/GenBank/DDBJ databases">
        <title>Ladona fulva Genome sequencing and assembly.</title>
        <authorList>
            <person name="Murali S."/>
            <person name="Richards S."/>
            <person name="Bandaranaike D."/>
            <person name="Bellair M."/>
            <person name="Blankenburg K."/>
            <person name="Chao H."/>
            <person name="Dinh H."/>
            <person name="Doddapaneni H."/>
            <person name="Dugan-Rocha S."/>
            <person name="Elkadiri S."/>
            <person name="Gnanaolivu R."/>
            <person name="Hernandez B."/>
            <person name="Skinner E."/>
            <person name="Javaid M."/>
            <person name="Lee S."/>
            <person name="Li M."/>
            <person name="Ming W."/>
            <person name="Munidasa M."/>
            <person name="Muniz J."/>
            <person name="Nguyen L."/>
            <person name="Hughes D."/>
            <person name="Osuji N."/>
            <person name="Pu L.-L."/>
            <person name="Puazo M."/>
            <person name="Qu C."/>
            <person name="Quiroz J."/>
            <person name="Raj R."/>
            <person name="Weissenberger G."/>
            <person name="Xin Y."/>
            <person name="Zou X."/>
            <person name="Han Y."/>
            <person name="Worley K."/>
            <person name="Muzny D."/>
            <person name="Gibbs R."/>
        </authorList>
    </citation>
    <scope>NUCLEOTIDE SEQUENCE</scope>
    <source>
        <strain evidence="3">Sampled in the wild</strain>
    </source>
</reference>
<dbReference type="InterPro" id="IPR035974">
    <property type="entry name" value="Rap/Ran-GAP_sf"/>
</dbReference>
<reference evidence="3" key="1">
    <citation type="submission" date="2013-04" db="EMBL/GenBank/DDBJ databases">
        <authorList>
            <person name="Qu J."/>
            <person name="Murali S.C."/>
            <person name="Bandaranaike D."/>
            <person name="Bellair M."/>
            <person name="Blankenburg K."/>
            <person name="Chao H."/>
            <person name="Dinh H."/>
            <person name="Doddapaneni H."/>
            <person name="Downs B."/>
            <person name="Dugan-Rocha S."/>
            <person name="Elkadiri S."/>
            <person name="Gnanaolivu R.D."/>
            <person name="Hernandez B."/>
            <person name="Javaid M."/>
            <person name="Jayaseelan J.C."/>
            <person name="Lee S."/>
            <person name="Li M."/>
            <person name="Ming W."/>
            <person name="Munidasa M."/>
            <person name="Muniz J."/>
            <person name="Nguyen L."/>
            <person name="Ongeri F."/>
            <person name="Osuji N."/>
            <person name="Pu L.-L."/>
            <person name="Puazo M."/>
            <person name="Qu C."/>
            <person name="Quiroz J."/>
            <person name="Raj R."/>
            <person name="Weissenberger G."/>
            <person name="Xin Y."/>
            <person name="Zou X."/>
            <person name="Han Y."/>
            <person name="Richards S."/>
            <person name="Worley K."/>
            <person name="Muzny D."/>
            <person name="Gibbs R."/>
        </authorList>
    </citation>
    <scope>NUCLEOTIDE SEQUENCE</scope>
    <source>
        <strain evidence="3">Sampled in the wild</strain>
    </source>
</reference>
<dbReference type="PROSITE" id="PS50085">
    <property type="entry name" value="RAPGAP"/>
    <property type="match status" value="1"/>
</dbReference>
<dbReference type="EMBL" id="KZ309571">
    <property type="protein sequence ID" value="KAG8239268.1"/>
    <property type="molecule type" value="Genomic_DNA"/>
</dbReference>